<comment type="subcellular location">
    <subcellularLocation>
        <location evidence="6">Nucleus</location>
    </subcellularLocation>
</comment>
<keyword evidence="8" id="KW-0732">Signal</keyword>
<comment type="function">
    <text evidence="6">Putative transcription activator involved in regulating light control of development.</text>
</comment>
<dbReference type="InterPro" id="IPR004330">
    <property type="entry name" value="FAR1_DNA_bnd_dom"/>
</dbReference>
<dbReference type="SMART" id="SM00575">
    <property type="entry name" value="ZnF_PMZ"/>
    <property type="match status" value="1"/>
</dbReference>
<dbReference type="PROSITE" id="PS50966">
    <property type="entry name" value="ZF_SWIM"/>
    <property type="match status" value="1"/>
</dbReference>
<feature type="domain" description="SWIM-type" evidence="9">
    <location>
        <begin position="265"/>
        <end position="301"/>
    </location>
</feature>
<evidence type="ECO:0000256" key="3">
    <source>
        <dbReference type="ARBA" id="ARBA00022771"/>
    </source>
</evidence>
<evidence type="ECO:0000256" key="8">
    <source>
        <dbReference type="SAM" id="SignalP"/>
    </source>
</evidence>
<accession>A0A445E9M1</accession>
<dbReference type="Pfam" id="PF03101">
    <property type="entry name" value="FAR1"/>
    <property type="match status" value="1"/>
</dbReference>
<keyword evidence="6" id="KW-0539">Nucleus</keyword>
<evidence type="ECO:0000256" key="7">
    <source>
        <dbReference type="SAM" id="MobiDB-lite"/>
    </source>
</evidence>
<feature type="chain" id="PRO_5019485768" description="Protein FAR1-RELATED SEQUENCE" evidence="8">
    <location>
        <begin position="18"/>
        <end position="478"/>
    </location>
</feature>
<dbReference type="InterPro" id="IPR031052">
    <property type="entry name" value="FHY3/FAR1"/>
</dbReference>
<dbReference type="AlphaFoldDB" id="A0A445E9M1"/>
<dbReference type="PANTHER" id="PTHR31669:SF283">
    <property type="entry name" value="PROTEIN FAR1-RELATED SEQUENCE"/>
    <property type="match status" value="1"/>
</dbReference>
<name>A0A445E9M1_ARAHY</name>
<evidence type="ECO:0000256" key="6">
    <source>
        <dbReference type="RuleBase" id="RU367018"/>
    </source>
</evidence>
<keyword evidence="11" id="KW-1185">Reference proteome</keyword>
<keyword evidence="3 5" id="KW-0863">Zinc-finger</keyword>
<dbReference type="InterPro" id="IPR007527">
    <property type="entry name" value="Znf_SWIM"/>
</dbReference>
<comment type="similarity">
    <text evidence="1 6">Belongs to the FHY3/FAR1 family.</text>
</comment>
<evidence type="ECO:0000256" key="5">
    <source>
        <dbReference type="PROSITE-ProRule" id="PRU00325"/>
    </source>
</evidence>
<evidence type="ECO:0000256" key="2">
    <source>
        <dbReference type="ARBA" id="ARBA00022723"/>
    </source>
</evidence>
<reference evidence="10 11" key="1">
    <citation type="submission" date="2019-01" db="EMBL/GenBank/DDBJ databases">
        <title>Sequencing of cultivated peanut Arachis hypogaea provides insights into genome evolution and oil improvement.</title>
        <authorList>
            <person name="Chen X."/>
        </authorList>
    </citation>
    <scope>NUCLEOTIDE SEQUENCE [LARGE SCALE GENOMIC DNA]</scope>
    <source>
        <strain evidence="11">cv. Fuhuasheng</strain>
        <tissue evidence="10">Leaves</tissue>
    </source>
</reference>
<evidence type="ECO:0000256" key="1">
    <source>
        <dbReference type="ARBA" id="ARBA00005889"/>
    </source>
</evidence>
<dbReference type="GO" id="GO:0005634">
    <property type="term" value="C:nucleus"/>
    <property type="evidence" value="ECO:0007669"/>
    <property type="project" value="UniProtKB-SubCell"/>
</dbReference>
<evidence type="ECO:0000259" key="9">
    <source>
        <dbReference type="PROSITE" id="PS50966"/>
    </source>
</evidence>
<evidence type="ECO:0000313" key="10">
    <source>
        <dbReference type="EMBL" id="RYR71965.1"/>
    </source>
</evidence>
<dbReference type="Pfam" id="PF04434">
    <property type="entry name" value="SWIM"/>
    <property type="match status" value="1"/>
</dbReference>
<proteinExistence type="inferred from homology"/>
<dbReference type="PANTHER" id="PTHR31669">
    <property type="entry name" value="PROTEIN FAR1-RELATED SEQUENCE 10-RELATED"/>
    <property type="match status" value="1"/>
</dbReference>
<dbReference type="GO" id="GO:0008270">
    <property type="term" value="F:zinc ion binding"/>
    <property type="evidence" value="ECO:0007669"/>
    <property type="project" value="UniProtKB-UniRule"/>
</dbReference>
<keyword evidence="2 6" id="KW-0479">Metal-binding</keyword>
<gene>
    <name evidence="10" type="ORF">Ahy_A02g006175</name>
</gene>
<evidence type="ECO:0000256" key="4">
    <source>
        <dbReference type="ARBA" id="ARBA00022833"/>
    </source>
</evidence>
<dbReference type="GO" id="GO:0006355">
    <property type="term" value="P:regulation of DNA-templated transcription"/>
    <property type="evidence" value="ECO:0007669"/>
    <property type="project" value="UniProtKB-UniRule"/>
</dbReference>
<organism evidence="10 11">
    <name type="scientific">Arachis hypogaea</name>
    <name type="common">Peanut</name>
    <dbReference type="NCBI Taxonomy" id="3818"/>
    <lineage>
        <taxon>Eukaryota</taxon>
        <taxon>Viridiplantae</taxon>
        <taxon>Streptophyta</taxon>
        <taxon>Embryophyta</taxon>
        <taxon>Tracheophyta</taxon>
        <taxon>Spermatophyta</taxon>
        <taxon>Magnoliopsida</taxon>
        <taxon>eudicotyledons</taxon>
        <taxon>Gunneridae</taxon>
        <taxon>Pentapetalae</taxon>
        <taxon>rosids</taxon>
        <taxon>fabids</taxon>
        <taxon>Fabales</taxon>
        <taxon>Fabaceae</taxon>
        <taxon>Papilionoideae</taxon>
        <taxon>50 kb inversion clade</taxon>
        <taxon>dalbergioids sensu lato</taxon>
        <taxon>Dalbergieae</taxon>
        <taxon>Pterocarpus clade</taxon>
        <taxon>Arachis</taxon>
    </lineage>
</organism>
<dbReference type="Proteomes" id="UP000289738">
    <property type="component" value="Chromosome A02"/>
</dbReference>
<protein>
    <recommendedName>
        <fullName evidence="6">Protein FAR1-RELATED SEQUENCE</fullName>
    </recommendedName>
</protein>
<keyword evidence="4 6" id="KW-0862">Zinc</keyword>
<comment type="caution">
    <text evidence="10">The sequence shown here is derived from an EMBL/GenBank/DDBJ whole genome shotgun (WGS) entry which is preliminary data.</text>
</comment>
<evidence type="ECO:0000313" key="11">
    <source>
        <dbReference type="Proteomes" id="UP000289738"/>
    </source>
</evidence>
<feature type="compositionally biased region" description="Basic residues" evidence="7">
    <location>
        <begin position="408"/>
        <end position="418"/>
    </location>
</feature>
<feature type="region of interest" description="Disordered" evidence="7">
    <location>
        <begin position="383"/>
        <end position="421"/>
    </location>
</feature>
<sequence length="478" mass="54364">MHLVVLLLAPLPPSSRSFFSTPFSLIMDDSSSDCQLNPGEVDYEFESDEVPEVYYIRHDWFLTWCILQPLSVVDDQLVPKVGMTFTTLEDAGKFYRNYAKAAGFSTRVRSTNRKGNEIKNQLITCSREGKWKSKISPTEKTNPTAGLNCPARIYIHTLKDVGAWIISKVVLDHSHPCCPSKAEMLKQHRELSMSIRRTIENNEEAVLRTTSGFQFQDAYTHQKFREVQAQFRGKTNCITRLKNSALGYSVYEVGEKVSSSIFNKFVVTYDSVAAEVKCQCLLFESRGILCRHALSVLSFEQVSQVSPRYILERWSKKVKRRHTHIKSSHDEPLMEPRSKRFDQLVFRSQNICEFASESEELTAIMHRAYDNVMAEMESLKAKRKGTSSLSHEDANLESVNELQSPPRIRTRGRPKNRLGSKLDKQIANATKKKKTKVLSEINLFDAASAVHSNSSQYQGHVMNYQFRVPAAGDNSLGV</sequence>
<feature type="signal peptide" evidence="8">
    <location>
        <begin position="1"/>
        <end position="17"/>
    </location>
</feature>
<dbReference type="InterPro" id="IPR006564">
    <property type="entry name" value="Znf_PMZ"/>
</dbReference>
<dbReference type="EMBL" id="SDMP01000002">
    <property type="protein sequence ID" value="RYR71965.1"/>
    <property type="molecule type" value="Genomic_DNA"/>
</dbReference>